<feature type="transmembrane region" description="Helical" evidence="5">
    <location>
        <begin position="250"/>
        <end position="270"/>
    </location>
</feature>
<evidence type="ECO:0000256" key="2">
    <source>
        <dbReference type="ARBA" id="ARBA00022692"/>
    </source>
</evidence>
<dbReference type="PANTHER" id="PTHR43427:SF12">
    <property type="entry name" value="CHLORIDE TRANSPORTER"/>
    <property type="match status" value="1"/>
</dbReference>
<feature type="transmembrane region" description="Helical" evidence="5">
    <location>
        <begin position="329"/>
        <end position="347"/>
    </location>
</feature>
<dbReference type="SUPFAM" id="SSF81340">
    <property type="entry name" value="Clc chloride channel"/>
    <property type="match status" value="1"/>
</dbReference>
<dbReference type="InterPro" id="IPR014743">
    <property type="entry name" value="Cl-channel_core"/>
</dbReference>
<dbReference type="GO" id="GO:0015108">
    <property type="term" value="F:chloride transmembrane transporter activity"/>
    <property type="evidence" value="ECO:0007669"/>
    <property type="project" value="InterPro"/>
</dbReference>
<feature type="transmembrane region" description="Helical" evidence="5">
    <location>
        <begin position="290"/>
        <end position="308"/>
    </location>
</feature>
<organism evidence="6 7">
    <name type="scientific">Anaerotignum neopropionicum</name>
    <dbReference type="NCBI Taxonomy" id="36847"/>
    <lineage>
        <taxon>Bacteria</taxon>
        <taxon>Bacillati</taxon>
        <taxon>Bacillota</taxon>
        <taxon>Clostridia</taxon>
        <taxon>Lachnospirales</taxon>
        <taxon>Anaerotignaceae</taxon>
        <taxon>Anaerotignum</taxon>
    </lineage>
</organism>
<dbReference type="OrthoDB" id="9767361at2"/>
<feature type="transmembrane region" description="Helical" evidence="5">
    <location>
        <begin position="180"/>
        <end position="202"/>
    </location>
</feature>
<dbReference type="Pfam" id="PF00654">
    <property type="entry name" value="Voltage_CLC"/>
    <property type="match status" value="1"/>
</dbReference>
<feature type="transmembrane region" description="Helical" evidence="5">
    <location>
        <begin position="353"/>
        <end position="372"/>
    </location>
</feature>
<keyword evidence="3 5" id="KW-1133">Transmembrane helix</keyword>
<feature type="transmembrane region" description="Helical" evidence="5">
    <location>
        <begin position="151"/>
        <end position="168"/>
    </location>
</feature>
<reference evidence="6 7" key="1">
    <citation type="submission" date="2016-01" db="EMBL/GenBank/DDBJ databases">
        <title>Genome sequence of Clostridium neopropionicum X4, DSM-3847.</title>
        <authorList>
            <person name="Poehlein A."/>
            <person name="Beck M.H."/>
            <person name="Bengelsdorf F.R."/>
            <person name="Daniel R."/>
            <person name="Duerre P."/>
        </authorList>
    </citation>
    <scope>NUCLEOTIDE SEQUENCE [LARGE SCALE GENOMIC DNA]</scope>
    <source>
        <strain evidence="6 7">DSM-3847</strain>
    </source>
</reference>
<dbReference type="InterPro" id="IPR001807">
    <property type="entry name" value="ClC"/>
</dbReference>
<dbReference type="AlphaFoldDB" id="A0A136WFX5"/>
<name>A0A136WFX5_9FIRM</name>
<dbReference type="InterPro" id="IPR050368">
    <property type="entry name" value="ClC-type_chloride_channel"/>
</dbReference>
<sequence length="449" mass="48409">MLVLRKNIKEIIESQFSEALYCFAKEGINLWEKVKTHISSSEGVFFVFVKWVLIGGIIGLIVGLVGISFHWLLEKATEFRMDHPGIQWLLPIGGLAIIGSYHILGMQNDRGTNFILVAVRQNKAVSLKTAPLIFFSTIVTHLFGGSAGREGAALQLGGSLASFFGRIIKLNEKDERIITMCGMAAGFSALFGTPITAVIFSMEVISVGIMHYSAIVPGTIAAFVAAALAQRMGFLPTAYALYGVPDVLSYRVAISVAVLGILCALVSMLFCITMNKVFQFYSLHIKNQYVRIFVGGAVLIGLTFLLGCNDYNGAGMHIIQKAIQGEAKPEAFLLKIILTAITLGAGFKGGEIVPTFFVGATLGCVFGPILGLSPSFAAGLGMTAVFCGVTNCPIASFVLCIELFGAKGIIYYALCCGISYMLSGYYGLYSEQKIMYSKVKPEFIDRSVE</sequence>
<accession>A0A136WFX5</accession>
<evidence type="ECO:0000256" key="1">
    <source>
        <dbReference type="ARBA" id="ARBA00004141"/>
    </source>
</evidence>
<keyword evidence="7" id="KW-1185">Reference proteome</keyword>
<feature type="transmembrane region" description="Helical" evidence="5">
    <location>
        <begin position="208"/>
        <end position="229"/>
    </location>
</feature>
<dbReference type="PATRIC" id="fig|36847.3.peg.1438"/>
<comment type="subcellular location">
    <subcellularLocation>
        <location evidence="1">Membrane</location>
        <topology evidence="1">Multi-pass membrane protein</topology>
    </subcellularLocation>
</comment>
<dbReference type="Gene3D" id="1.10.3080.10">
    <property type="entry name" value="Clc chloride channel"/>
    <property type="match status" value="1"/>
</dbReference>
<dbReference type="PRINTS" id="PR00762">
    <property type="entry name" value="CLCHANNEL"/>
</dbReference>
<dbReference type="Proteomes" id="UP000070539">
    <property type="component" value="Unassembled WGS sequence"/>
</dbReference>
<gene>
    <name evidence="6" type="primary">eriC_1</name>
    <name evidence="6" type="ORF">CLNEO_12400</name>
</gene>
<feature type="transmembrane region" description="Helical" evidence="5">
    <location>
        <begin position="410"/>
        <end position="428"/>
    </location>
</feature>
<keyword evidence="4 5" id="KW-0472">Membrane</keyword>
<protein>
    <submittedName>
        <fullName evidence="6">Chloride/fluoride channel protein</fullName>
    </submittedName>
</protein>
<feature type="transmembrane region" description="Helical" evidence="5">
    <location>
        <begin position="384"/>
        <end position="404"/>
    </location>
</feature>
<dbReference type="GO" id="GO:0016020">
    <property type="term" value="C:membrane"/>
    <property type="evidence" value="ECO:0007669"/>
    <property type="project" value="UniProtKB-SubCell"/>
</dbReference>
<feature type="transmembrane region" description="Helical" evidence="5">
    <location>
        <begin position="125"/>
        <end position="145"/>
    </location>
</feature>
<evidence type="ECO:0000256" key="4">
    <source>
        <dbReference type="ARBA" id="ARBA00023136"/>
    </source>
</evidence>
<dbReference type="PANTHER" id="PTHR43427">
    <property type="entry name" value="CHLORIDE CHANNEL PROTEIN CLC-E"/>
    <property type="match status" value="1"/>
</dbReference>
<evidence type="ECO:0000313" key="7">
    <source>
        <dbReference type="Proteomes" id="UP000070539"/>
    </source>
</evidence>
<evidence type="ECO:0000256" key="3">
    <source>
        <dbReference type="ARBA" id="ARBA00022989"/>
    </source>
</evidence>
<dbReference type="EMBL" id="LRVM01000003">
    <property type="protein sequence ID" value="KXL53269.1"/>
    <property type="molecule type" value="Genomic_DNA"/>
</dbReference>
<feature type="transmembrane region" description="Helical" evidence="5">
    <location>
        <begin position="43"/>
        <end position="73"/>
    </location>
</feature>
<evidence type="ECO:0000256" key="5">
    <source>
        <dbReference type="SAM" id="Phobius"/>
    </source>
</evidence>
<keyword evidence="2 5" id="KW-0812">Transmembrane</keyword>
<evidence type="ECO:0000313" key="6">
    <source>
        <dbReference type="EMBL" id="KXL53269.1"/>
    </source>
</evidence>
<feature type="transmembrane region" description="Helical" evidence="5">
    <location>
        <begin position="85"/>
        <end position="104"/>
    </location>
</feature>
<dbReference type="STRING" id="36847.CLNEO_12400"/>
<comment type="caution">
    <text evidence="6">The sequence shown here is derived from an EMBL/GenBank/DDBJ whole genome shotgun (WGS) entry which is preliminary data.</text>
</comment>
<proteinExistence type="predicted"/>